<dbReference type="Proteomes" id="UP000824120">
    <property type="component" value="Chromosome 4"/>
</dbReference>
<feature type="region of interest" description="Disordered" evidence="1">
    <location>
        <begin position="60"/>
        <end position="81"/>
    </location>
</feature>
<organism evidence="2 3">
    <name type="scientific">Solanum commersonii</name>
    <name type="common">Commerson's wild potato</name>
    <name type="synonym">Commerson's nightshade</name>
    <dbReference type="NCBI Taxonomy" id="4109"/>
    <lineage>
        <taxon>Eukaryota</taxon>
        <taxon>Viridiplantae</taxon>
        <taxon>Streptophyta</taxon>
        <taxon>Embryophyta</taxon>
        <taxon>Tracheophyta</taxon>
        <taxon>Spermatophyta</taxon>
        <taxon>Magnoliopsida</taxon>
        <taxon>eudicotyledons</taxon>
        <taxon>Gunneridae</taxon>
        <taxon>Pentapetalae</taxon>
        <taxon>asterids</taxon>
        <taxon>lamiids</taxon>
        <taxon>Solanales</taxon>
        <taxon>Solanaceae</taxon>
        <taxon>Solanoideae</taxon>
        <taxon>Solaneae</taxon>
        <taxon>Solanum</taxon>
    </lineage>
</organism>
<comment type="caution">
    <text evidence="2">The sequence shown here is derived from an EMBL/GenBank/DDBJ whole genome shotgun (WGS) entry which is preliminary data.</text>
</comment>
<dbReference type="EMBL" id="JACXVP010000004">
    <property type="protein sequence ID" value="KAG5608094.1"/>
    <property type="molecule type" value="Genomic_DNA"/>
</dbReference>
<gene>
    <name evidence="2" type="ORF">H5410_019375</name>
</gene>
<evidence type="ECO:0000256" key="1">
    <source>
        <dbReference type="SAM" id="MobiDB-lite"/>
    </source>
</evidence>
<proteinExistence type="predicted"/>
<name>A0A9J5ZAZ5_SOLCO</name>
<protein>
    <submittedName>
        <fullName evidence="2">Uncharacterized protein</fullName>
    </submittedName>
</protein>
<accession>A0A9J5ZAZ5</accession>
<keyword evidence="3" id="KW-1185">Reference proteome</keyword>
<dbReference type="AlphaFoldDB" id="A0A9J5ZAZ5"/>
<reference evidence="2 3" key="1">
    <citation type="submission" date="2020-09" db="EMBL/GenBank/DDBJ databases">
        <title>De no assembly of potato wild relative species, Solanum commersonii.</title>
        <authorList>
            <person name="Cho K."/>
        </authorList>
    </citation>
    <scope>NUCLEOTIDE SEQUENCE [LARGE SCALE GENOMIC DNA]</scope>
    <source>
        <strain evidence="2">LZ3.2</strain>
        <tissue evidence="2">Leaf</tissue>
    </source>
</reference>
<evidence type="ECO:0000313" key="2">
    <source>
        <dbReference type="EMBL" id="KAG5608094.1"/>
    </source>
</evidence>
<evidence type="ECO:0000313" key="3">
    <source>
        <dbReference type="Proteomes" id="UP000824120"/>
    </source>
</evidence>
<sequence>MVPLVASLSGEKPQQHLLSEQHQQMLMTPMQKKRCNSKWTAAAASAFSLFRPATTIPREFGEDNGKSIKASANNYEYEERS</sequence>